<feature type="region of interest" description="Disordered" evidence="1">
    <location>
        <begin position="181"/>
        <end position="204"/>
    </location>
</feature>
<evidence type="ECO:0000256" key="1">
    <source>
        <dbReference type="SAM" id="MobiDB-lite"/>
    </source>
</evidence>
<protein>
    <submittedName>
        <fullName evidence="2">Uncharacterized protein</fullName>
    </submittedName>
</protein>
<dbReference type="RefSeq" id="WP_114673372.1">
    <property type="nucleotide sequence ID" value="NZ_CP031163.1"/>
</dbReference>
<dbReference type="KEGG" id="dwu:DVJ83_16325"/>
<evidence type="ECO:0000313" key="2">
    <source>
        <dbReference type="EMBL" id="AXH00717.1"/>
    </source>
</evidence>
<proteinExistence type="predicted"/>
<sequence>MTVLEDLTQYDLERYLFGTVHRKFVQDEQVTTFDFFCIVIWKSNRAKSRVAARLMNKNADLDAAVQQLIGDIRGAADNRAKLKVLLQDWQLRLPMATAILTVFYPDDFTIYDFRVCDQVGDFARLGEYSNVDRTCKGYEAFVAAVHAAVPGELSLRDKDRALWGRSFSEQLRLDIRRWSNGGDGRESSRVLHQDEAVSPVRLPS</sequence>
<evidence type="ECO:0000313" key="3">
    <source>
        <dbReference type="Proteomes" id="UP000253744"/>
    </source>
</evidence>
<dbReference type="EMBL" id="CP031163">
    <property type="protein sequence ID" value="AXH00717.1"/>
    <property type="molecule type" value="Genomic_DNA"/>
</dbReference>
<name>A0A345ILZ4_9DEIO</name>
<keyword evidence="2" id="KW-0614">Plasmid</keyword>
<dbReference type="AlphaFoldDB" id="A0A345ILZ4"/>
<organism evidence="2 3">
    <name type="scientific">Deinococcus wulumuqiensis</name>
    <dbReference type="NCBI Taxonomy" id="980427"/>
    <lineage>
        <taxon>Bacteria</taxon>
        <taxon>Thermotogati</taxon>
        <taxon>Deinococcota</taxon>
        <taxon>Deinococci</taxon>
        <taxon>Deinococcales</taxon>
        <taxon>Deinococcaceae</taxon>
        <taxon>Deinococcus</taxon>
    </lineage>
</organism>
<gene>
    <name evidence="2" type="ORF">DVJ83_16325</name>
</gene>
<feature type="compositionally biased region" description="Basic and acidic residues" evidence="1">
    <location>
        <begin position="181"/>
        <end position="195"/>
    </location>
</feature>
<dbReference type="Proteomes" id="UP000253744">
    <property type="component" value="Plasmid pDrdI"/>
</dbReference>
<geneLocation type="plasmid" evidence="3">
    <name>pdrdi</name>
</geneLocation>
<reference evidence="2 3" key="1">
    <citation type="submission" date="2018-07" db="EMBL/GenBank/DDBJ databases">
        <title>Complete Genome and Methylome Analysis of Deinococcus wulumuqiensis NEB 479.</title>
        <authorList>
            <person name="Fomenkov A."/>
            <person name="Luyten Y."/>
            <person name="Vincze T."/>
            <person name="Anton B.P."/>
            <person name="Clark T."/>
            <person name="Roberts R.J."/>
            <person name="Morgan R.D."/>
        </authorList>
    </citation>
    <scope>NUCLEOTIDE SEQUENCE [LARGE SCALE GENOMIC DNA]</scope>
    <source>
        <strain evidence="2 3">NEB 479</strain>
        <plasmid evidence="3">Plasmid pdrdi</plasmid>
    </source>
</reference>
<accession>A0A345ILZ4</accession>